<gene>
    <name evidence="3" type="ORF">WL1483_1010</name>
</gene>
<evidence type="ECO:0000313" key="3">
    <source>
        <dbReference type="EMBL" id="ALP40429.1"/>
    </source>
</evidence>
<dbReference type="KEGG" id="asr:WL1483_1010"/>
<feature type="domain" description="Flagellar protein FlgJ N-terminal" evidence="2">
    <location>
        <begin position="48"/>
        <end position="98"/>
    </location>
</feature>
<dbReference type="STRING" id="652.WL1483_1010"/>
<dbReference type="GO" id="GO:0044781">
    <property type="term" value="P:bacterial-type flagellum organization"/>
    <property type="evidence" value="ECO:0007669"/>
    <property type="project" value="UniProtKB-KW"/>
</dbReference>
<reference evidence="3 4" key="2">
    <citation type="journal article" date="2016" name="Genome Announc.">
        <title>Complete Genome Sequence of the Highly Virulent Aeromonas schubertii Strain WL1483, Isolated from Diseased Snakehead Fish (Channa argus) in China.</title>
        <authorList>
            <person name="Liu L."/>
            <person name="Li N."/>
            <person name="Zhang D."/>
            <person name="Fu X."/>
            <person name="Shi C."/>
            <person name="Lin Q."/>
            <person name="Hao G."/>
        </authorList>
    </citation>
    <scope>NUCLEOTIDE SEQUENCE [LARGE SCALE GENOMIC DNA]</scope>
    <source>
        <strain evidence="3 4">WL1483</strain>
    </source>
</reference>
<keyword evidence="3" id="KW-0378">Hydrolase</keyword>
<evidence type="ECO:0000256" key="1">
    <source>
        <dbReference type="ARBA" id="ARBA00022795"/>
    </source>
</evidence>
<keyword evidence="1" id="KW-1005">Bacterial flagellum biogenesis</keyword>
<dbReference type="RefSeq" id="WP_050665439.1">
    <property type="nucleotide sequence ID" value="NZ_CDDB01000025.1"/>
</dbReference>
<dbReference type="PATRIC" id="fig|652.5.peg.3662"/>
<proteinExistence type="predicted"/>
<evidence type="ECO:0000313" key="4">
    <source>
        <dbReference type="Proteomes" id="UP000058114"/>
    </source>
</evidence>
<protein>
    <submittedName>
        <fullName evidence="3">Peptidoglycan hydrolase</fullName>
    </submittedName>
</protein>
<dbReference type="NCBIfam" id="NF009350">
    <property type="entry name" value="PRK12708.1-2"/>
    <property type="match status" value="1"/>
</dbReference>
<dbReference type="EMBL" id="CP013067">
    <property type="protein sequence ID" value="ALP40429.1"/>
    <property type="molecule type" value="Genomic_DNA"/>
</dbReference>
<dbReference type="Proteomes" id="UP000058114">
    <property type="component" value="Chromosome"/>
</dbReference>
<dbReference type="InterPro" id="IPR019301">
    <property type="entry name" value="Flagellar_prot_FlgJ_N"/>
</dbReference>
<accession>A0A0S2SFD9</accession>
<reference evidence="4" key="1">
    <citation type="submission" date="2015-10" db="EMBL/GenBank/DDBJ databases">
        <title>Complete Genome Sequence of Aeromonas schubertii strain WL1483.</title>
        <authorList>
            <person name="Liu L."/>
        </authorList>
    </citation>
    <scope>NUCLEOTIDE SEQUENCE [LARGE SCALE GENOMIC DNA]</scope>
    <source>
        <strain evidence="4">WL1483</strain>
    </source>
</reference>
<sequence>MTRITGSEPGFYQDLGELQKIKSNPDQRAALEAAAGQFEVTFLQTVLKHMRAASDALQDEDEKLIKGNELYRDMYDSQLAMGLVKGGGMGLTRQMVEQLEAPLKNPAAAVASTPENLAAFSQPLLTRTVRKPD</sequence>
<dbReference type="Pfam" id="PF10135">
    <property type="entry name" value="Rod-binding"/>
    <property type="match status" value="1"/>
</dbReference>
<dbReference type="AlphaFoldDB" id="A0A0S2SFD9"/>
<dbReference type="OrthoDB" id="5767686at2"/>
<name>A0A0S2SFD9_9GAMM</name>
<organism evidence="3 4">
    <name type="scientific">Aeromonas schubertii</name>
    <dbReference type="NCBI Taxonomy" id="652"/>
    <lineage>
        <taxon>Bacteria</taxon>
        <taxon>Pseudomonadati</taxon>
        <taxon>Pseudomonadota</taxon>
        <taxon>Gammaproteobacteria</taxon>
        <taxon>Aeromonadales</taxon>
        <taxon>Aeromonadaceae</taxon>
        <taxon>Aeromonas</taxon>
    </lineage>
</organism>
<evidence type="ECO:0000259" key="2">
    <source>
        <dbReference type="Pfam" id="PF10135"/>
    </source>
</evidence>
<dbReference type="GO" id="GO:0016787">
    <property type="term" value="F:hydrolase activity"/>
    <property type="evidence" value="ECO:0007669"/>
    <property type="project" value="UniProtKB-KW"/>
</dbReference>